<feature type="repeat" description="TPR" evidence="1">
    <location>
        <begin position="563"/>
        <end position="596"/>
    </location>
</feature>
<dbReference type="Proteomes" id="UP000305848">
    <property type="component" value="Unassembled WGS sequence"/>
</dbReference>
<dbReference type="PANTHER" id="PTHR12558:SF13">
    <property type="entry name" value="CELL DIVISION CYCLE PROTEIN 27 HOMOLOG"/>
    <property type="match status" value="1"/>
</dbReference>
<gene>
    <name evidence="4" type="ORF">FC093_12185</name>
</gene>
<keyword evidence="5" id="KW-1185">Reference proteome</keyword>
<dbReference type="PROSITE" id="PS50005">
    <property type="entry name" value="TPR"/>
    <property type="match status" value="1"/>
</dbReference>
<proteinExistence type="predicted"/>
<dbReference type="InterPro" id="IPR011990">
    <property type="entry name" value="TPR-like_helical_dom_sf"/>
</dbReference>
<dbReference type="SUPFAM" id="SSF48452">
    <property type="entry name" value="TPR-like"/>
    <property type="match status" value="2"/>
</dbReference>
<comment type="caution">
    <text evidence="4">The sequence shown here is derived from an EMBL/GenBank/DDBJ whole genome shotgun (WGS) entry which is preliminary data.</text>
</comment>
<evidence type="ECO:0000259" key="3">
    <source>
        <dbReference type="Pfam" id="PF17128"/>
    </source>
</evidence>
<feature type="signal peptide" evidence="2">
    <location>
        <begin position="1"/>
        <end position="19"/>
    </location>
</feature>
<dbReference type="EMBL" id="SZQL01000009">
    <property type="protein sequence ID" value="TKK67969.1"/>
    <property type="molecule type" value="Genomic_DNA"/>
</dbReference>
<sequence length="1032" mass="118358">MKKLWMLLILLAHFGSATSQYSVTVKEYLKTFPTYPFSDPNPIPLLTQVYPYFRFDGFTDKAVNKQWKVVEIENAYIKILILPEIGGKIWAAIDKKTSKPFLYYNHAVKFRDVAMRGPWTSGGLESNFGIIGHTPNCATPVDYTVQHEEDGSITCTIGALDLLTRSNWRMEINVPKDKAFFTTQAFWYNTTPAEQPYYHWMNAAAKASNDLEFIYPGNKYLGHNGEYASWPVNKQNGKRISWYKENDFGGYKSYHVFGKYTNFFGTYYHDEDMGMARYSTHDDKAGKKIWIWGLSGQGMIWEKELTDTDGQYVEVQSGRLFNQNAEGSSYTPFKHIAFEPYASDSWKEYWYPVNGTKGFVEANQYGAFNMKYEDGWLKLYYFPVQALQDTLVVKENDKIAYKKALHLLPEQVFKDSIQVAADINKLTVTIGIDKLQYNADSSANALSRPVETPTNFNWNNAYGLYLLGSELMNEKLYAKAEENLTASLQQDSNFLPALVKMSELMYRNMRYKEALQLATRALSINSVAGDANYYYGLVNEQSGNVVDAKDGFDIAALDPAYRSAAYTELASIYHKEKTDDKALHYLQKALVYNAHNIAALQLQAVIYRQQHNRNDAQKVLAIILQLDPLSHFALFEKYQWNKTENNKQEFIQSIKNELPAETYAELAIWYHKQGCIEEAKQLFTLSLPSPESVYWLAYLNGEKVDVSKMDVSFYFPFRSETAGVIATLMKQQEDWLLKYHLALIYHDRNRIAECKQLLMTCGNDPQFAPFYAVRAAIERDSNTTSAATDLQTALSLSKDWRYYKLLAEHYLATAQNDKALAVIEPYAKAHPGNYIIGLLYTKALLFNNRLREADKIISKLNILPFEGATESHDVYREVKLREAMDALISKDYKKSISFIQQALLYPENLGVGKPYEEDIDHRLENWLLYLNHTALNNKTAAEKDLQNIIHFAVSDNNERNIQSSNALVTVWAYEKMNEKEKGNEWLSNEIAQQSNDKGLSWVKAMLEHGTTSGNIPPGSNERVLYYLMNKIK</sequence>
<dbReference type="PANTHER" id="PTHR12558">
    <property type="entry name" value="CELL DIVISION CYCLE 16,23,27"/>
    <property type="match status" value="1"/>
</dbReference>
<feature type="domain" description="DUF5107" evidence="3">
    <location>
        <begin position="47"/>
        <end position="353"/>
    </location>
</feature>
<evidence type="ECO:0000313" key="5">
    <source>
        <dbReference type="Proteomes" id="UP000305848"/>
    </source>
</evidence>
<evidence type="ECO:0000313" key="4">
    <source>
        <dbReference type="EMBL" id="TKK67969.1"/>
    </source>
</evidence>
<dbReference type="RefSeq" id="WP_137262072.1">
    <property type="nucleotide sequence ID" value="NZ_SZQL01000009.1"/>
</dbReference>
<feature type="chain" id="PRO_5020265802" evidence="2">
    <location>
        <begin position="20"/>
        <end position="1032"/>
    </location>
</feature>
<protein>
    <submittedName>
        <fullName evidence="4">DUF5107 domain-containing protein</fullName>
    </submittedName>
</protein>
<name>A0A4U3L182_9BACT</name>
<dbReference type="Pfam" id="PF17128">
    <property type="entry name" value="DUF5107"/>
    <property type="match status" value="1"/>
</dbReference>
<dbReference type="Gene3D" id="1.25.40.10">
    <property type="entry name" value="Tetratricopeptide repeat domain"/>
    <property type="match status" value="2"/>
</dbReference>
<dbReference type="InterPro" id="IPR019734">
    <property type="entry name" value="TPR_rpt"/>
</dbReference>
<evidence type="ECO:0000256" key="1">
    <source>
        <dbReference type="PROSITE-ProRule" id="PRU00339"/>
    </source>
</evidence>
<evidence type="ECO:0000256" key="2">
    <source>
        <dbReference type="SAM" id="SignalP"/>
    </source>
</evidence>
<dbReference type="InterPro" id="IPR033396">
    <property type="entry name" value="DUF5107"/>
</dbReference>
<dbReference type="OrthoDB" id="174931at2"/>
<keyword evidence="1" id="KW-0802">TPR repeat</keyword>
<reference evidence="4 5" key="1">
    <citation type="submission" date="2019-05" db="EMBL/GenBank/DDBJ databases">
        <title>Panacibacter sp. strain 17mud1-8 Genome sequencing and assembly.</title>
        <authorList>
            <person name="Chhetri G."/>
        </authorList>
    </citation>
    <scope>NUCLEOTIDE SEQUENCE [LARGE SCALE GENOMIC DNA]</scope>
    <source>
        <strain evidence="4 5">17mud1-8</strain>
    </source>
</reference>
<accession>A0A4U3L182</accession>
<dbReference type="AlphaFoldDB" id="A0A4U3L182"/>
<dbReference type="SMART" id="SM00028">
    <property type="entry name" value="TPR"/>
    <property type="match status" value="5"/>
</dbReference>
<organism evidence="4 5">
    <name type="scientific">Ilyomonas limi</name>
    <dbReference type="NCBI Taxonomy" id="2575867"/>
    <lineage>
        <taxon>Bacteria</taxon>
        <taxon>Pseudomonadati</taxon>
        <taxon>Bacteroidota</taxon>
        <taxon>Chitinophagia</taxon>
        <taxon>Chitinophagales</taxon>
        <taxon>Chitinophagaceae</taxon>
        <taxon>Ilyomonas</taxon>
    </lineage>
</organism>
<keyword evidence="2" id="KW-0732">Signal</keyword>